<evidence type="ECO:0000313" key="2">
    <source>
        <dbReference type="EMBL" id="ROO89929.1"/>
    </source>
</evidence>
<proteinExistence type="predicted"/>
<comment type="caution">
    <text evidence="2">The sequence shown here is derived from an EMBL/GenBank/DDBJ whole genome shotgun (WGS) entry which is preliminary data.</text>
</comment>
<dbReference type="RefSeq" id="WP_123668951.1">
    <property type="nucleotide sequence ID" value="NZ_RJKE01000001.1"/>
</dbReference>
<feature type="transmembrane region" description="Helical" evidence="1">
    <location>
        <begin position="282"/>
        <end position="301"/>
    </location>
</feature>
<gene>
    <name evidence="2" type="ORF">EDD29_7639</name>
</gene>
<protein>
    <submittedName>
        <fullName evidence="2">DUF3068 family protein</fullName>
    </submittedName>
</protein>
<dbReference type="Pfam" id="PF11271">
    <property type="entry name" value="PorA"/>
    <property type="match status" value="1"/>
</dbReference>
<name>A0A3N1D8Y8_9ACTN</name>
<dbReference type="EMBL" id="RJKE01000001">
    <property type="protein sequence ID" value="ROO89929.1"/>
    <property type="molecule type" value="Genomic_DNA"/>
</dbReference>
<keyword evidence="1" id="KW-0472">Membrane</keyword>
<evidence type="ECO:0000256" key="1">
    <source>
        <dbReference type="SAM" id="Phobius"/>
    </source>
</evidence>
<sequence length="311" mass="34146">MRRGGFLLVMLGAFFLTLAPLCRFYIADKVVAAPLDFQERITLVAPDGAFYDLATNKVKRDQEVKGQISVAGDVRNGTDDVLALIGTYYLSQKKGQLSLIEFQFSPDRRTGLLTNEAGAMLDRDTSVKQSGYGLMLPIGKVEQRTYQVFDLPTGRTWPAVFSGVETISGVEVYRYEQKVEQTLIGKSKKKVDPTVVGLKKDDKPAKIDRYYSSENTFWVDPRTGMPVKLRQNMDSTLRTADGHEGTFVKADLVTGDEDVKKLVSRSEAYAANISRVEVTLPAIAFGIGLVMLIAGGVLSLVGGSREAKATK</sequence>
<dbReference type="Proteomes" id="UP000272400">
    <property type="component" value="Unassembled WGS sequence"/>
</dbReference>
<reference evidence="2 3" key="1">
    <citation type="submission" date="2018-11" db="EMBL/GenBank/DDBJ databases">
        <title>Sequencing the genomes of 1000 actinobacteria strains.</title>
        <authorList>
            <person name="Klenk H.-P."/>
        </authorList>
    </citation>
    <scope>NUCLEOTIDE SEQUENCE [LARGE SCALE GENOMIC DNA]</scope>
    <source>
        <strain evidence="2 3">DSM 44254</strain>
    </source>
</reference>
<keyword evidence="3" id="KW-1185">Reference proteome</keyword>
<dbReference type="InterPro" id="IPR021424">
    <property type="entry name" value="PorA"/>
</dbReference>
<keyword evidence="1" id="KW-1133">Transmembrane helix</keyword>
<dbReference type="OrthoDB" id="153031at2"/>
<keyword evidence="1" id="KW-0812">Transmembrane</keyword>
<evidence type="ECO:0000313" key="3">
    <source>
        <dbReference type="Proteomes" id="UP000272400"/>
    </source>
</evidence>
<dbReference type="AlphaFoldDB" id="A0A3N1D8Y8"/>
<accession>A0A3N1D8Y8</accession>
<organism evidence="2 3">
    <name type="scientific">Actinocorallia herbida</name>
    <dbReference type="NCBI Taxonomy" id="58109"/>
    <lineage>
        <taxon>Bacteria</taxon>
        <taxon>Bacillati</taxon>
        <taxon>Actinomycetota</taxon>
        <taxon>Actinomycetes</taxon>
        <taxon>Streptosporangiales</taxon>
        <taxon>Thermomonosporaceae</taxon>
        <taxon>Actinocorallia</taxon>
    </lineage>
</organism>